<dbReference type="SMART" id="SM00173">
    <property type="entry name" value="RAS"/>
    <property type="match status" value="1"/>
</dbReference>
<keyword evidence="3" id="KW-0479">Metal-binding</keyword>
<dbReference type="InterPro" id="IPR001806">
    <property type="entry name" value="Small_GTPase"/>
</dbReference>
<dbReference type="Proteomes" id="UP000215127">
    <property type="component" value="Chromosome 2"/>
</dbReference>
<dbReference type="GO" id="GO:0003924">
    <property type="term" value="F:GTPase activity"/>
    <property type="evidence" value="ECO:0007669"/>
    <property type="project" value="InterPro"/>
</dbReference>
<dbReference type="NCBIfam" id="TIGR00231">
    <property type="entry name" value="small_GTP"/>
    <property type="match status" value="1"/>
</dbReference>
<feature type="domain" description="C2H2-type" evidence="5">
    <location>
        <begin position="62"/>
        <end position="90"/>
    </location>
</feature>
<dbReference type="SMART" id="SM00355">
    <property type="entry name" value="ZnF_C2H2"/>
    <property type="match status" value="4"/>
</dbReference>
<proteinExistence type="predicted"/>
<dbReference type="InterPro" id="IPR013087">
    <property type="entry name" value="Znf_C2H2_type"/>
</dbReference>
<dbReference type="PROSITE" id="PS00028">
    <property type="entry name" value="ZINC_FINGER_C2H2_1"/>
    <property type="match status" value="2"/>
</dbReference>
<dbReference type="SMART" id="SM00174">
    <property type="entry name" value="RHO"/>
    <property type="match status" value="1"/>
</dbReference>
<dbReference type="SUPFAM" id="SSF52540">
    <property type="entry name" value="P-loop containing nucleoside triphosphate hydrolases"/>
    <property type="match status" value="1"/>
</dbReference>
<evidence type="ECO:0000259" key="5">
    <source>
        <dbReference type="PROSITE" id="PS50157"/>
    </source>
</evidence>
<keyword evidence="3" id="KW-0862">Zinc</keyword>
<dbReference type="Gene3D" id="3.40.50.300">
    <property type="entry name" value="P-loop containing nucleotide triphosphate hydrolases"/>
    <property type="match status" value="1"/>
</dbReference>
<dbReference type="GO" id="GO:0016020">
    <property type="term" value="C:membrane"/>
    <property type="evidence" value="ECO:0007669"/>
    <property type="project" value="InterPro"/>
</dbReference>
<dbReference type="GO" id="GO:0005525">
    <property type="term" value="F:GTP binding"/>
    <property type="evidence" value="ECO:0007669"/>
    <property type="project" value="UniProtKB-KW"/>
</dbReference>
<dbReference type="InterPro" id="IPR027417">
    <property type="entry name" value="P-loop_NTPase"/>
</dbReference>
<dbReference type="SUPFAM" id="SSF57667">
    <property type="entry name" value="beta-beta-alpha zinc fingers"/>
    <property type="match status" value="1"/>
</dbReference>
<dbReference type="PROSITE" id="PS51419">
    <property type="entry name" value="RAB"/>
    <property type="match status" value="1"/>
</dbReference>
<feature type="domain" description="C2H2-type" evidence="5">
    <location>
        <begin position="91"/>
        <end position="115"/>
    </location>
</feature>
<evidence type="ECO:0000256" key="2">
    <source>
        <dbReference type="ARBA" id="ARBA00023134"/>
    </source>
</evidence>
<protein>
    <recommendedName>
        <fullName evidence="5">C2H2-type domain-containing protein</fullName>
    </recommendedName>
</protein>
<feature type="compositionally biased region" description="Polar residues" evidence="4">
    <location>
        <begin position="188"/>
        <end position="211"/>
    </location>
</feature>
<dbReference type="STRING" id="1276538.A0A1X7RK41"/>
<dbReference type="PANTHER" id="PTHR24070">
    <property type="entry name" value="RAS, DI-RAS, AND RHEB FAMILY MEMBERS OF SMALL GTPASE SUPERFAMILY"/>
    <property type="match status" value="1"/>
</dbReference>
<keyword evidence="7" id="KW-1185">Reference proteome</keyword>
<feature type="region of interest" description="Disordered" evidence="4">
    <location>
        <begin position="596"/>
        <end position="635"/>
    </location>
</feature>
<keyword evidence="3" id="KW-0863">Zinc-finger</keyword>
<gene>
    <name evidence="6" type="ORF">ZT3D7_G2921</name>
</gene>
<dbReference type="GO" id="GO:0008270">
    <property type="term" value="F:zinc ion binding"/>
    <property type="evidence" value="ECO:0007669"/>
    <property type="project" value="UniProtKB-KW"/>
</dbReference>
<feature type="compositionally biased region" description="Low complexity" evidence="4">
    <location>
        <begin position="601"/>
        <end position="612"/>
    </location>
</feature>
<keyword evidence="1" id="KW-0547">Nucleotide-binding</keyword>
<dbReference type="InterPro" id="IPR020849">
    <property type="entry name" value="Small_GTPase_Ras-type"/>
</dbReference>
<evidence type="ECO:0000256" key="1">
    <source>
        <dbReference type="ARBA" id="ARBA00022741"/>
    </source>
</evidence>
<evidence type="ECO:0000313" key="6">
    <source>
        <dbReference type="EMBL" id="SMQ47773.1"/>
    </source>
</evidence>
<dbReference type="GO" id="GO:0007165">
    <property type="term" value="P:signal transduction"/>
    <property type="evidence" value="ECO:0007669"/>
    <property type="project" value="InterPro"/>
</dbReference>
<dbReference type="Pfam" id="PF00071">
    <property type="entry name" value="Ras"/>
    <property type="match status" value="1"/>
</dbReference>
<evidence type="ECO:0000313" key="7">
    <source>
        <dbReference type="Proteomes" id="UP000215127"/>
    </source>
</evidence>
<dbReference type="SMART" id="SM00175">
    <property type="entry name" value="RAB"/>
    <property type="match status" value="1"/>
</dbReference>
<feature type="region of interest" description="Disordered" evidence="4">
    <location>
        <begin position="160"/>
        <end position="211"/>
    </location>
</feature>
<reference evidence="6 7" key="1">
    <citation type="submission" date="2016-06" db="EMBL/GenBank/DDBJ databases">
        <authorList>
            <person name="Kjaerup R.B."/>
            <person name="Dalgaard T.S."/>
            <person name="Juul-Madsen H.R."/>
        </authorList>
    </citation>
    <scope>NUCLEOTIDE SEQUENCE [LARGE SCALE GENOMIC DNA]</scope>
</reference>
<dbReference type="PRINTS" id="PR00449">
    <property type="entry name" value="RASTRNSFRMNG"/>
</dbReference>
<keyword evidence="2" id="KW-0342">GTP-binding</keyword>
<dbReference type="InterPro" id="IPR036236">
    <property type="entry name" value="Znf_C2H2_sf"/>
</dbReference>
<dbReference type="InterPro" id="IPR005225">
    <property type="entry name" value="Small_GTP-bd"/>
</dbReference>
<evidence type="ECO:0000256" key="4">
    <source>
        <dbReference type="SAM" id="MobiDB-lite"/>
    </source>
</evidence>
<dbReference type="PROSITE" id="PS51421">
    <property type="entry name" value="RAS"/>
    <property type="match status" value="1"/>
</dbReference>
<feature type="region of interest" description="Disordered" evidence="4">
    <location>
        <begin position="226"/>
        <end position="249"/>
    </location>
</feature>
<dbReference type="EMBL" id="LT853693">
    <property type="protein sequence ID" value="SMQ47773.1"/>
    <property type="molecule type" value="Genomic_DNA"/>
</dbReference>
<organism evidence="6 7">
    <name type="scientific">Zymoseptoria tritici (strain ST99CH_3D7)</name>
    <dbReference type="NCBI Taxonomy" id="1276538"/>
    <lineage>
        <taxon>Eukaryota</taxon>
        <taxon>Fungi</taxon>
        <taxon>Dikarya</taxon>
        <taxon>Ascomycota</taxon>
        <taxon>Pezizomycotina</taxon>
        <taxon>Dothideomycetes</taxon>
        <taxon>Dothideomycetidae</taxon>
        <taxon>Mycosphaerellales</taxon>
        <taxon>Mycosphaerellaceae</taxon>
        <taxon>Zymoseptoria</taxon>
    </lineage>
</organism>
<dbReference type="Gene3D" id="3.30.160.60">
    <property type="entry name" value="Classic Zinc Finger"/>
    <property type="match status" value="2"/>
</dbReference>
<name>A0A1X7RK41_ZYMT9</name>
<dbReference type="PROSITE" id="PS50157">
    <property type="entry name" value="ZINC_FINGER_C2H2_2"/>
    <property type="match status" value="2"/>
</dbReference>
<dbReference type="Pfam" id="PF00096">
    <property type="entry name" value="zf-C2H2"/>
    <property type="match status" value="2"/>
</dbReference>
<sequence length="843" mass="94223">MSVYATSANIVRLEDFHMGATIPERGHKRPISGQPDQEAVMKRLRAGREDEAPATAGAANALQCSECGKSFKRLYTLKRHVGQVHGTEKPFQCGFDGCPESFARRDMLARHRATHDRTGYVTCNGCHGKFRPDYYLHEHLQARRNTACRAAYNAKIMAEMDGPNPQPIPSPKVVHPDGLPTPPYDSPMQASRTPSDRPPSSNGDDSQFALGTNSSVDAMSQIGEELSPATSPSYSEPVRGPDRSQDVSPSQIEAYVPTAGDHADMSMHGQLLSDVQGKPWPMMQEQQVPAVQGQPWPTMQEQVEPAMEEQRTPVMQAQQVPDVQIPATTIQPALETGSPSQPVFVADDPKPEISWIEMDPVLFDSAESEGGVLEELQTVFDGWQNLQQQVSRQLPDQRSSVGRQISQCGPTLGGKTYYRPLLGSDCELCGDLLGETKAEVYQHARKHLFQPPTPKEKCPQCRLKFVHARDLAAHKSCKRTSRRFPECDYIVADGDDWVGWALEADSASRRENLESELRTWEKAQLFRYLEGVYTLLRDEKESDTKSIKSLPDRLSKASSMFSAQSLISFQSCLTDLRTSQEGHDVDQLQQLFSGFALDPAHGSPSPRPTSSRGPRRHTTATPTKPPSRGGTQPRNYRVIILGASDSGKANIAKQFSEQRFSEEWEPHFLDHFTKHINVDDCPVSLNIAPLIPIEENSFMINESIRTADGAILVFSITCSKSFTEAIRWRERVSQMRNEMSDNFPMVLVGNKSDLEDDREVEAHKATKLARHWNDMPYYETSAKVNLNLDEAFHDLGKQMLKREMDMEAENAGILPSLARKMPGRFPLRKKSNRSRKIPWAGSI</sequence>
<accession>A0A1X7RK41</accession>
<evidence type="ECO:0000256" key="3">
    <source>
        <dbReference type="PROSITE-ProRule" id="PRU00042"/>
    </source>
</evidence>
<dbReference type="AlphaFoldDB" id="A0A1X7RK41"/>